<name>A0A1F8A797_9EURO</name>
<dbReference type="PANTHER" id="PTHR31642">
    <property type="entry name" value="TRICHOTHECENE 3-O-ACETYLTRANSFERASE"/>
    <property type="match status" value="1"/>
</dbReference>
<keyword evidence="1" id="KW-0808">Transferase</keyword>
<organism evidence="3 4">
    <name type="scientific">Aspergillus bombycis</name>
    <dbReference type="NCBI Taxonomy" id="109264"/>
    <lineage>
        <taxon>Eukaryota</taxon>
        <taxon>Fungi</taxon>
        <taxon>Dikarya</taxon>
        <taxon>Ascomycota</taxon>
        <taxon>Pezizomycotina</taxon>
        <taxon>Eurotiomycetes</taxon>
        <taxon>Eurotiomycetidae</taxon>
        <taxon>Eurotiales</taxon>
        <taxon>Aspergillaceae</taxon>
        <taxon>Aspergillus</taxon>
    </lineage>
</organism>
<dbReference type="OrthoDB" id="444127at2759"/>
<dbReference type="AlphaFoldDB" id="A0A1F8A797"/>
<reference evidence="3 4" key="1">
    <citation type="journal article" date="2016" name="Genome Biol. Evol.">
        <title>Draft genome sequence of an aflatoxigenic Aspergillus species, A. bombycis.</title>
        <authorList>
            <person name="Moore G.G."/>
            <person name="Mack B.M."/>
            <person name="Beltz S.B."/>
            <person name="Gilbert M.K."/>
        </authorList>
    </citation>
    <scope>NUCLEOTIDE SEQUENCE [LARGE SCALE GENOMIC DNA]</scope>
    <source>
        <strain evidence="4">NRRL 26010</strain>
    </source>
</reference>
<evidence type="ECO:0000313" key="4">
    <source>
        <dbReference type="Proteomes" id="UP000179179"/>
    </source>
</evidence>
<sequence length="493" mass="55028">MSGFPVTTLATHKVQCADMRSLAQVPCPFPLGPFDHLLPPFATIAVVFVWRKPLGTDTAAGGPIIAFDLLHLALSRLLDFYPHLTGRVRINAKDGSTEIYQLGEGAELHSAVCESPLRQDVVQLAPDDMPGEGKALLAGYSGTPEGFPNEPILSIQHTRFGCGSVSLGVRLNHTVGDAHGFSQLMEDLAEIYRELRTAMRMSSPLEDVQLQQLPCITSYLSDFELGPRESEIALNTKPADYHVEQTPTMMDFKSNKLVTGKLLHFTRGELLALKNAASSCQWVSTFEALSAHLWLSVQRARIHHQNLSKTAVDVCDDTADLLTSLDWRSRTRLNLLPRYFPNAVSEPHITLSLNKLSDDSLPQTAQIIHETLRAKTPADQYETLLWVMAQPNKSNISLRFRFNDKSFIISQWNKLNMYGIHFDTDTQGNCILPDRVWPPFTEASLVDGLAYFLPTKCKASTGIHDSDIEVALSLHDPLWAILENDTHFRKFRE</sequence>
<gene>
    <name evidence="3" type="ORF">ABOM_004234</name>
</gene>
<dbReference type="Proteomes" id="UP000179179">
    <property type="component" value="Unassembled WGS sequence"/>
</dbReference>
<dbReference type="STRING" id="109264.A0A1F8A797"/>
<comment type="caution">
    <text evidence="3">The sequence shown here is derived from an EMBL/GenBank/DDBJ whole genome shotgun (WGS) entry which is preliminary data.</text>
</comment>
<accession>A0A1F8A797</accession>
<evidence type="ECO:0008006" key="5">
    <source>
        <dbReference type="Google" id="ProtNLM"/>
    </source>
</evidence>
<dbReference type="InterPro" id="IPR023213">
    <property type="entry name" value="CAT-like_dom_sf"/>
</dbReference>
<evidence type="ECO:0000313" key="3">
    <source>
        <dbReference type="EMBL" id="OGM47594.1"/>
    </source>
</evidence>
<dbReference type="Gene3D" id="3.30.559.10">
    <property type="entry name" value="Chloramphenicol acetyltransferase-like domain"/>
    <property type="match status" value="2"/>
</dbReference>
<dbReference type="GO" id="GO:0016747">
    <property type="term" value="F:acyltransferase activity, transferring groups other than amino-acyl groups"/>
    <property type="evidence" value="ECO:0007669"/>
    <property type="project" value="TreeGrafter"/>
</dbReference>
<keyword evidence="2" id="KW-0012">Acyltransferase</keyword>
<dbReference type="RefSeq" id="XP_022391311.1">
    <property type="nucleotide sequence ID" value="XM_022531364.1"/>
</dbReference>
<dbReference type="EMBL" id="LYCR01000022">
    <property type="protein sequence ID" value="OGM47594.1"/>
    <property type="molecule type" value="Genomic_DNA"/>
</dbReference>
<evidence type="ECO:0000256" key="2">
    <source>
        <dbReference type="ARBA" id="ARBA00023315"/>
    </source>
</evidence>
<keyword evidence="4" id="KW-1185">Reference proteome</keyword>
<proteinExistence type="predicted"/>
<dbReference type="SUPFAM" id="SSF52777">
    <property type="entry name" value="CoA-dependent acyltransferases"/>
    <property type="match status" value="1"/>
</dbReference>
<dbReference type="InterPro" id="IPR050317">
    <property type="entry name" value="Plant_Fungal_Acyltransferase"/>
</dbReference>
<dbReference type="Pfam" id="PF02458">
    <property type="entry name" value="Transferase"/>
    <property type="match status" value="1"/>
</dbReference>
<dbReference type="GeneID" id="34447624"/>
<protein>
    <recommendedName>
        <fullName evidence="5">Transferase family protein</fullName>
    </recommendedName>
</protein>
<evidence type="ECO:0000256" key="1">
    <source>
        <dbReference type="ARBA" id="ARBA00022679"/>
    </source>
</evidence>
<dbReference type="PANTHER" id="PTHR31642:SF11">
    <property type="entry name" value="SHIKIMATE O-HYDROXYCINNAMOYLTRANSFERASE"/>
    <property type="match status" value="1"/>
</dbReference>